<evidence type="ECO:0000313" key="3">
    <source>
        <dbReference type="EMBL" id="PSS09714.1"/>
    </source>
</evidence>
<feature type="compositionally biased region" description="Polar residues" evidence="1">
    <location>
        <begin position="47"/>
        <end position="58"/>
    </location>
</feature>
<feature type="compositionally biased region" description="Low complexity" evidence="1">
    <location>
        <begin position="21"/>
        <end position="46"/>
    </location>
</feature>
<reference evidence="3 4" key="1">
    <citation type="submission" date="2017-07" db="EMBL/GenBank/DDBJ databases">
        <title>An improved, manually edited Actinidia chinensis var. chinensis (kiwifruit) genome highlights the challenges associated with draft genomes and gene prediction in plants.</title>
        <authorList>
            <person name="Pilkington S."/>
            <person name="Crowhurst R."/>
            <person name="Hilario E."/>
            <person name="Nardozza S."/>
            <person name="Fraser L."/>
            <person name="Peng Y."/>
            <person name="Gunaseelan K."/>
            <person name="Simpson R."/>
            <person name="Tahir J."/>
            <person name="Deroles S."/>
            <person name="Templeton K."/>
            <person name="Luo Z."/>
            <person name="Davy M."/>
            <person name="Cheng C."/>
            <person name="Mcneilage M."/>
            <person name="Scaglione D."/>
            <person name="Liu Y."/>
            <person name="Zhang Q."/>
            <person name="Datson P."/>
            <person name="De Silva N."/>
            <person name="Gardiner S."/>
            <person name="Bassett H."/>
            <person name="Chagne D."/>
            <person name="Mccallum J."/>
            <person name="Dzierzon H."/>
            <person name="Deng C."/>
            <person name="Wang Y.-Y."/>
            <person name="Barron N."/>
            <person name="Manako K."/>
            <person name="Bowen J."/>
            <person name="Foster T."/>
            <person name="Erridge Z."/>
            <person name="Tiffin H."/>
            <person name="Waite C."/>
            <person name="Davies K."/>
            <person name="Grierson E."/>
            <person name="Laing W."/>
            <person name="Kirk R."/>
            <person name="Chen X."/>
            <person name="Wood M."/>
            <person name="Montefiori M."/>
            <person name="Brummell D."/>
            <person name="Schwinn K."/>
            <person name="Catanach A."/>
            <person name="Fullerton C."/>
            <person name="Li D."/>
            <person name="Meiyalaghan S."/>
            <person name="Nieuwenhuizen N."/>
            <person name="Read N."/>
            <person name="Prakash R."/>
            <person name="Hunter D."/>
            <person name="Zhang H."/>
            <person name="Mckenzie M."/>
            <person name="Knabel M."/>
            <person name="Harris A."/>
            <person name="Allan A."/>
            <person name="Chen A."/>
            <person name="Janssen B."/>
            <person name="Plunkett B."/>
            <person name="Dwamena C."/>
            <person name="Voogd C."/>
            <person name="Leif D."/>
            <person name="Lafferty D."/>
            <person name="Souleyre E."/>
            <person name="Varkonyi-Gasic E."/>
            <person name="Gambi F."/>
            <person name="Hanley J."/>
            <person name="Yao J.-L."/>
            <person name="Cheung J."/>
            <person name="David K."/>
            <person name="Warren B."/>
            <person name="Marsh K."/>
            <person name="Snowden K."/>
            <person name="Lin-Wang K."/>
            <person name="Brian L."/>
            <person name="Martinez-Sanchez M."/>
            <person name="Wang M."/>
            <person name="Ileperuma N."/>
            <person name="Macnee N."/>
            <person name="Campin R."/>
            <person name="Mcatee P."/>
            <person name="Drummond R."/>
            <person name="Espley R."/>
            <person name="Ireland H."/>
            <person name="Wu R."/>
            <person name="Atkinson R."/>
            <person name="Karunairetnam S."/>
            <person name="Bulley S."/>
            <person name="Chunkath S."/>
            <person name="Hanley Z."/>
            <person name="Storey R."/>
            <person name="Thrimawithana A."/>
            <person name="Thomson S."/>
            <person name="David C."/>
            <person name="Testolin R."/>
        </authorList>
    </citation>
    <scope>NUCLEOTIDE SEQUENCE [LARGE SCALE GENOMIC DNA]</scope>
    <source>
        <strain evidence="4">cv. Red5</strain>
        <tissue evidence="3">Young leaf</tissue>
    </source>
</reference>
<dbReference type="InParanoid" id="A0A2R6QJX2"/>
<feature type="compositionally biased region" description="Basic residues" evidence="1">
    <location>
        <begin position="417"/>
        <end position="431"/>
    </location>
</feature>
<dbReference type="EMBL" id="NKQK01000015">
    <property type="protein sequence ID" value="PSS09714.1"/>
    <property type="molecule type" value="Genomic_DNA"/>
</dbReference>
<dbReference type="PANTHER" id="PTHR47487:SF12">
    <property type="entry name" value="GLUTENIN, HIGH MOLECULAR WEIGHT SUBUNIT DX5-LIKE"/>
    <property type="match status" value="1"/>
</dbReference>
<dbReference type="AlphaFoldDB" id="A0A2R6QJX2"/>
<dbReference type="PANTHER" id="PTHR47487">
    <property type="entry name" value="OS06G0651300 PROTEIN-RELATED"/>
    <property type="match status" value="1"/>
</dbReference>
<dbReference type="SUPFAM" id="SSF57667">
    <property type="entry name" value="beta-beta-alpha zinc fingers"/>
    <property type="match status" value="2"/>
</dbReference>
<organism evidence="3 4">
    <name type="scientific">Actinidia chinensis var. chinensis</name>
    <name type="common">Chinese soft-hair kiwi</name>
    <dbReference type="NCBI Taxonomy" id="1590841"/>
    <lineage>
        <taxon>Eukaryota</taxon>
        <taxon>Viridiplantae</taxon>
        <taxon>Streptophyta</taxon>
        <taxon>Embryophyta</taxon>
        <taxon>Tracheophyta</taxon>
        <taxon>Spermatophyta</taxon>
        <taxon>Magnoliopsida</taxon>
        <taxon>eudicotyledons</taxon>
        <taxon>Gunneridae</taxon>
        <taxon>Pentapetalae</taxon>
        <taxon>asterids</taxon>
        <taxon>Ericales</taxon>
        <taxon>Actinidiaceae</taxon>
        <taxon>Actinidia</taxon>
    </lineage>
</organism>
<dbReference type="SMART" id="SM00451">
    <property type="entry name" value="ZnF_U1"/>
    <property type="match status" value="2"/>
</dbReference>
<dbReference type="OrthoDB" id="1683176at2759"/>
<protein>
    <submittedName>
        <fullName evidence="3">Zinc finger RNA-binding protein</fullName>
    </submittedName>
</protein>
<proteinExistence type="predicted"/>
<dbReference type="Gramene" id="PSS09714">
    <property type="protein sequence ID" value="PSS09714"/>
    <property type="gene ID" value="CEY00_Acc16739"/>
</dbReference>
<feature type="domain" description="U1-type" evidence="2">
    <location>
        <begin position="449"/>
        <end position="483"/>
    </location>
</feature>
<evidence type="ECO:0000313" key="4">
    <source>
        <dbReference type="Proteomes" id="UP000241394"/>
    </source>
</evidence>
<dbReference type="Proteomes" id="UP000241394">
    <property type="component" value="Chromosome LG15"/>
</dbReference>
<accession>A0A2R6QJX2</accession>
<feature type="region of interest" description="Disordered" evidence="1">
    <location>
        <begin position="409"/>
        <end position="443"/>
    </location>
</feature>
<feature type="compositionally biased region" description="Low complexity" evidence="1">
    <location>
        <begin position="508"/>
        <end position="523"/>
    </location>
</feature>
<feature type="compositionally biased region" description="Low complexity" evidence="1">
    <location>
        <begin position="59"/>
        <end position="103"/>
    </location>
</feature>
<dbReference type="Gene3D" id="3.30.160.60">
    <property type="entry name" value="Classic Zinc Finger"/>
    <property type="match status" value="2"/>
</dbReference>
<dbReference type="InterPro" id="IPR003604">
    <property type="entry name" value="Matrin/U1-like-C_Znf_C2H2"/>
</dbReference>
<feature type="domain" description="U1-type" evidence="2">
    <location>
        <begin position="319"/>
        <end position="353"/>
    </location>
</feature>
<feature type="compositionally biased region" description="Basic and acidic residues" evidence="1">
    <location>
        <begin position="432"/>
        <end position="443"/>
    </location>
</feature>
<evidence type="ECO:0000256" key="1">
    <source>
        <dbReference type="SAM" id="MobiDB-lite"/>
    </source>
</evidence>
<dbReference type="Pfam" id="PF12874">
    <property type="entry name" value="zf-met"/>
    <property type="match status" value="2"/>
</dbReference>
<name>A0A2R6QJX2_ACTCC</name>
<feature type="region of interest" description="Disordered" evidence="1">
    <location>
        <begin position="503"/>
        <end position="566"/>
    </location>
</feature>
<evidence type="ECO:0000259" key="2">
    <source>
        <dbReference type="SMART" id="SM00451"/>
    </source>
</evidence>
<feature type="compositionally biased region" description="Polar residues" evidence="1">
    <location>
        <begin position="300"/>
        <end position="309"/>
    </location>
</feature>
<feature type="region of interest" description="Disordered" evidence="1">
    <location>
        <begin position="21"/>
        <end position="103"/>
    </location>
</feature>
<reference evidence="4" key="2">
    <citation type="journal article" date="2018" name="BMC Genomics">
        <title>A manually annotated Actinidia chinensis var. chinensis (kiwifruit) genome highlights the challenges associated with draft genomes and gene prediction in plants.</title>
        <authorList>
            <person name="Pilkington S.M."/>
            <person name="Crowhurst R."/>
            <person name="Hilario E."/>
            <person name="Nardozza S."/>
            <person name="Fraser L."/>
            <person name="Peng Y."/>
            <person name="Gunaseelan K."/>
            <person name="Simpson R."/>
            <person name="Tahir J."/>
            <person name="Deroles S.C."/>
            <person name="Templeton K."/>
            <person name="Luo Z."/>
            <person name="Davy M."/>
            <person name="Cheng C."/>
            <person name="McNeilage M."/>
            <person name="Scaglione D."/>
            <person name="Liu Y."/>
            <person name="Zhang Q."/>
            <person name="Datson P."/>
            <person name="De Silva N."/>
            <person name="Gardiner S.E."/>
            <person name="Bassett H."/>
            <person name="Chagne D."/>
            <person name="McCallum J."/>
            <person name="Dzierzon H."/>
            <person name="Deng C."/>
            <person name="Wang Y.Y."/>
            <person name="Barron L."/>
            <person name="Manako K."/>
            <person name="Bowen J."/>
            <person name="Foster T.M."/>
            <person name="Erridge Z.A."/>
            <person name="Tiffin H."/>
            <person name="Waite C.N."/>
            <person name="Davies K.M."/>
            <person name="Grierson E.P."/>
            <person name="Laing W.A."/>
            <person name="Kirk R."/>
            <person name="Chen X."/>
            <person name="Wood M."/>
            <person name="Montefiori M."/>
            <person name="Brummell D.A."/>
            <person name="Schwinn K.E."/>
            <person name="Catanach A."/>
            <person name="Fullerton C."/>
            <person name="Li D."/>
            <person name="Meiyalaghan S."/>
            <person name="Nieuwenhuizen N."/>
            <person name="Read N."/>
            <person name="Prakash R."/>
            <person name="Hunter D."/>
            <person name="Zhang H."/>
            <person name="McKenzie M."/>
            <person name="Knabel M."/>
            <person name="Harris A."/>
            <person name="Allan A.C."/>
            <person name="Gleave A."/>
            <person name="Chen A."/>
            <person name="Janssen B.J."/>
            <person name="Plunkett B."/>
            <person name="Ampomah-Dwamena C."/>
            <person name="Voogd C."/>
            <person name="Leif D."/>
            <person name="Lafferty D."/>
            <person name="Souleyre E.J.F."/>
            <person name="Varkonyi-Gasic E."/>
            <person name="Gambi F."/>
            <person name="Hanley J."/>
            <person name="Yao J.L."/>
            <person name="Cheung J."/>
            <person name="David K.M."/>
            <person name="Warren B."/>
            <person name="Marsh K."/>
            <person name="Snowden K.C."/>
            <person name="Lin-Wang K."/>
            <person name="Brian L."/>
            <person name="Martinez-Sanchez M."/>
            <person name="Wang M."/>
            <person name="Ileperuma N."/>
            <person name="Macnee N."/>
            <person name="Campin R."/>
            <person name="McAtee P."/>
            <person name="Drummond R.S.M."/>
            <person name="Espley R.V."/>
            <person name="Ireland H.S."/>
            <person name="Wu R."/>
            <person name="Atkinson R.G."/>
            <person name="Karunairetnam S."/>
            <person name="Bulley S."/>
            <person name="Chunkath S."/>
            <person name="Hanley Z."/>
            <person name="Storey R."/>
            <person name="Thrimawithana A.H."/>
            <person name="Thomson S."/>
            <person name="David C."/>
            <person name="Testolin R."/>
            <person name="Huang H."/>
            <person name="Hellens R.P."/>
            <person name="Schaffer R.J."/>
        </authorList>
    </citation>
    <scope>NUCLEOTIDE SEQUENCE [LARGE SCALE GENOMIC DNA]</scope>
    <source>
        <strain evidence="4">cv. Red5</strain>
    </source>
</reference>
<comment type="caution">
    <text evidence="3">The sequence shown here is derived from an EMBL/GenBank/DDBJ whole genome shotgun (WGS) entry which is preliminary data.</text>
</comment>
<dbReference type="OMA" id="PQVAWCD"/>
<dbReference type="STRING" id="1590841.A0A2R6QJX2"/>
<feature type="region of interest" description="Disordered" evidence="1">
    <location>
        <begin position="210"/>
        <end position="316"/>
    </location>
</feature>
<sequence>MDLSSLPEDQRQQLQQLQQLFQEHQQQQQEQQQQEQQQQQQQQQIQDYASQPYDPTQVQPYDPSSYYAYYQYQDPQQSQQQYPQQEEYDQYHQQEQQPQQHQNQHYAYYQSDYANAYQLRQQPESAPISEAPPQIESGGAVAAPAVDPGYQVPPGLNPAAAAAVAALSQLTQFAGTMEAAEKAMAMARGGGYGPMVGPASGFGPYMYHEQGSFRPPAGQSLYRGGGRRGGGQFRGSNRGNFGNRPPRSSGTGQPSHWRGRGRGRAGPGRFPPNGASSSSQPKASAIEEAKSSEENAEPTADNSTMTLKQESAALNKRPPQAAWCELCRVDCTSFEILEQHKNGKKHKKNLQRLEELQSASKPVSVAGPNPEIGQEVVKDKQTLPENLTTESSNGENKVEAETFNVEENKTLNDPSRGSKRKMRGGRGGKRMKTSDGVRHPVEPPKPKVVIPLICDLCNVKCDTREVFDRHLAGKKHISKLKRYEGHQAMYGPQGLQALYPPNPIAQSLLHPQGPQQPLYGPQGSCPTPGSYVPPQAHHPSATVDVSGCQVNPNQQASGTSSNFNGHEGVHEVQQHSALVVTETKQNDLAAQT</sequence>
<feature type="compositionally biased region" description="Gly residues" evidence="1">
    <location>
        <begin position="223"/>
        <end position="233"/>
    </location>
</feature>
<keyword evidence="4" id="KW-1185">Reference proteome</keyword>
<dbReference type="GO" id="GO:0008270">
    <property type="term" value="F:zinc ion binding"/>
    <property type="evidence" value="ECO:0007669"/>
    <property type="project" value="InterPro"/>
</dbReference>
<dbReference type="InterPro" id="IPR036236">
    <property type="entry name" value="Znf_C2H2_sf"/>
</dbReference>
<feature type="compositionally biased region" description="Low complexity" evidence="1">
    <location>
        <begin position="234"/>
        <end position="248"/>
    </location>
</feature>
<dbReference type="InterPro" id="IPR013087">
    <property type="entry name" value="Znf_C2H2_type"/>
</dbReference>
<dbReference type="GO" id="GO:0003676">
    <property type="term" value="F:nucleic acid binding"/>
    <property type="evidence" value="ECO:0007669"/>
    <property type="project" value="InterPro"/>
</dbReference>
<feature type="compositionally biased region" description="Polar residues" evidence="1">
    <location>
        <begin position="548"/>
        <end position="564"/>
    </location>
</feature>
<gene>
    <name evidence="3" type="ORF">CEY00_Acc16739</name>
</gene>